<dbReference type="Proteomes" id="UP000663846">
    <property type="component" value="Unassembled WGS sequence"/>
</dbReference>
<sequence length="167" mass="18803">MDVVQTTREDRLMCVANEFLFQRVDVWFIPPPPASCTKVANDLRVLKRLSRVVHFGNQVARRLHRNPEARCSMIRGCIGWINGFEQKFFMSPGTNPSPSDLADCLNAQLELAVLRATLLSSTSGYTTLRDALPKFLQLAATDLSLLIEQPDNGLSISLPRIFNKPRF</sequence>
<evidence type="ECO:0000313" key="2">
    <source>
        <dbReference type="Proteomes" id="UP000663846"/>
    </source>
</evidence>
<dbReference type="EMBL" id="CAJMWS010000506">
    <property type="protein sequence ID" value="CAE6448436.1"/>
    <property type="molecule type" value="Genomic_DNA"/>
</dbReference>
<accession>A0A8H3B6E5</accession>
<gene>
    <name evidence="1" type="ORF">RDB_LOCUS141899</name>
</gene>
<protein>
    <submittedName>
        <fullName evidence="1">Uncharacterized protein</fullName>
    </submittedName>
</protein>
<proteinExistence type="predicted"/>
<comment type="caution">
    <text evidence="1">The sequence shown here is derived from an EMBL/GenBank/DDBJ whole genome shotgun (WGS) entry which is preliminary data.</text>
</comment>
<feature type="non-terminal residue" evidence="1">
    <location>
        <position position="1"/>
    </location>
</feature>
<reference evidence="1" key="1">
    <citation type="submission" date="2021-01" db="EMBL/GenBank/DDBJ databases">
        <authorList>
            <person name="Kaushik A."/>
        </authorList>
    </citation>
    <scope>NUCLEOTIDE SEQUENCE</scope>
    <source>
        <strain evidence="1">AG1-1C</strain>
    </source>
</reference>
<organism evidence="1 2">
    <name type="scientific">Rhizoctonia solani</name>
    <dbReference type="NCBI Taxonomy" id="456999"/>
    <lineage>
        <taxon>Eukaryota</taxon>
        <taxon>Fungi</taxon>
        <taxon>Dikarya</taxon>
        <taxon>Basidiomycota</taxon>
        <taxon>Agaricomycotina</taxon>
        <taxon>Agaricomycetes</taxon>
        <taxon>Cantharellales</taxon>
        <taxon>Ceratobasidiaceae</taxon>
        <taxon>Rhizoctonia</taxon>
    </lineage>
</organism>
<name>A0A8H3B6E5_9AGAM</name>
<evidence type="ECO:0000313" key="1">
    <source>
        <dbReference type="EMBL" id="CAE6448436.1"/>
    </source>
</evidence>
<dbReference type="AlphaFoldDB" id="A0A8H3B6E5"/>